<protein>
    <recommendedName>
        <fullName evidence="1">TipAS antibiotic-recognition domain-containing protein</fullName>
    </recommendedName>
</protein>
<evidence type="ECO:0000313" key="3">
    <source>
        <dbReference type="Proteomes" id="UP000306628"/>
    </source>
</evidence>
<dbReference type="InterPro" id="IPR036244">
    <property type="entry name" value="TipA-like_antibiotic-bd"/>
</dbReference>
<comment type="caution">
    <text evidence="2">The sequence shown here is derived from an EMBL/GenBank/DDBJ whole genome shotgun (WGS) entry which is preliminary data.</text>
</comment>
<dbReference type="EMBL" id="VCKX01000310">
    <property type="protein sequence ID" value="TMR20859.1"/>
    <property type="molecule type" value="Genomic_DNA"/>
</dbReference>
<dbReference type="OrthoDB" id="9809391at2"/>
<dbReference type="Pfam" id="PF07739">
    <property type="entry name" value="TipAS"/>
    <property type="match status" value="1"/>
</dbReference>
<accession>A0A5S4FJT9</accession>
<dbReference type="AlphaFoldDB" id="A0A5S4FJT9"/>
<evidence type="ECO:0000313" key="2">
    <source>
        <dbReference type="EMBL" id="TMR20859.1"/>
    </source>
</evidence>
<feature type="domain" description="TipAS antibiotic-recognition" evidence="1">
    <location>
        <begin position="26"/>
        <end position="142"/>
    </location>
</feature>
<keyword evidence="3" id="KW-1185">Reference proteome</keyword>
<dbReference type="Proteomes" id="UP000306628">
    <property type="component" value="Unassembled WGS sequence"/>
</dbReference>
<sequence length="148" mass="16497">MTMSAKLNLTAEERAELFGGFDPDAHAAEAERRWGGTQPWTDSMRRMSAFTKDDWRRFTAEAAEISSRMAEAMRSGAPEDGEVAMDLAEEHRAHITRWCYDCTYEIHRGLGDMYVNDARFTASIDATAPGLAAYFRAAITANAARHDA</sequence>
<dbReference type="InterPro" id="IPR012925">
    <property type="entry name" value="TipAS_dom"/>
</dbReference>
<evidence type="ECO:0000259" key="1">
    <source>
        <dbReference type="Pfam" id="PF07739"/>
    </source>
</evidence>
<dbReference type="SUPFAM" id="SSF89082">
    <property type="entry name" value="Antibiotic binding domain of TipA-like multidrug resistance regulators"/>
    <property type="match status" value="1"/>
</dbReference>
<reference evidence="2 3" key="1">
    <citation type="submission" date="2019-05" db="EMBL/GenBank/DDBJ databases">
        <title>Draft genome sequence of Nonomuraea zeae DSM 100528.</title>
        <authorList>
            <person name="Saricaoglu S."/>
            <person name="Isik K."/>
        </authorList>
    </citation>
    <scope>NUCLEOTIDE SEQUENCE [LARGE SCALE GENOMIC DNA]</scope>
    <source>
        <strain evidence="2 3">DSM 100528</strain>
    </source>
</reference>
<proteinExistence type="predicted"/>
<gene>
    <name evidence="2" type="ORF">ETD85_51730</name>
</gene>
<dbReference type="Gene3D" id="1.10.490.50">
    <property type="entry name" value="Antibiotic binding domain of TipA-like multidrug resistance regulators"/>
    <property type="match status" value="1"/>
</dbReference>
<name>A0A5S4FJT9_9ACTN</name>
<organism evidence="2 3">
    <name type="scientific">Nonomuraea zeae</name>
    <dbReference type="NCBI Taxonomy" id="1642303"/>
    <lineage>
        <taxon>Bacteria</taxon>
        <taxon>Bacillati</taxon>
        <taxon>Actinomycetota</taxon>
        <taxon>Actinomycetes</taxon>
        <taxon>Streptosporangiales</taxon>
        <taxon>Streptosporangiaceae</taxon>
        <taxon>Nonomuraea</taxon>
    </lineage>
</organism>